<sequence length="65" mass="7130">MYSVRLYMICTKTGPDIGLIRLSVGIDAHGQIGVRPASRLSRCDRVNALAHDQFGEEPVPACWMG</sequence>
<gene>
    <name evidence="1" type="ORF">ATO11_03420</name>
</gene>
<reference evidence="1 2" key="1">
    <citation type="journal article" date="2015" name="Int. J. Syst. Evol. Microbiol.">
        <title>Aestuariivita atlantica sp. nov., isolated from deep sea sediment of the Atlantic Ocean.</title>
        <authorList>
            <person name="Li G."/>
            <person name="Lai Q."/>
            <person name="Du Y."/>
            <person name="Liu X."/>
            <person name="Sun F."/>
            <person name="Shao Z."/>
        </authorList>
    </citation>
    <scope>NUCLEOTIDE SEQUENCE [LARGE SCALE GENOMIC DNA]</scope>
    <source>
        <strain evidence="1 2">22II-S11-z3</strain>
    </source>
</reference>
<organism evidence="1 2">
    <name type="scientific">Pseudaestuariivita atlantica</name>
    <dbReference type="NCBI Taxonomy" id="1317121"/>
    <lineage>
        <taxon>Bacteria</taxon>
        <taxon>Pseudomonadati</taxon>
        <taxon>Pseudomonadota</taxon>
        <taxon>Alphaproteobacteria</taxon>
        <taxon>Rhodobacterales</taxon>
        <taxon>Paracoccaceae</taxon>
        <taxon>Pseudaestuariivita</taxon>
    </lineage>
</organism>
<dbReference type="EMBL" id="AQQZ01000002">
    <property type="protein sequence ID" value="KNG94482.1"/>
    <property type="molecule type" value="Genomic_DNA"/>
</dbReference>
<comment type="caution">
    <text evidence="1">The sequence shown here is derived from an EMBL/GenBank/DDBJ whole genome shotgun (WGS) entry which is preliminary data.</text>
</comment>
<protein>
    <submittedName>
        <fullName evidence="1">Uncharacterized protein</fullName>
    </submittedName>
</protein>
<name>A0A0L1JS10_9RHOB</name>
<dbReference type="AlphaFoldDB" id="A0A0L1JS10"/>
<accession>A0A0L1JS10</accession>
<proteinExistence type="predicted"/>
<keyword evidence="2" id="KW-1185">Reference proteome</keyword>
<dbReference type="Proteomes" id="UP000036938">
    <property type="component" value="Unassembled WGS sequence"/>
</dbReference>
<evidence type="ECO:0000313" key="1">
    <source>
        <dbReference type="EMBL" id="KNG94482.1"/>
    </source>
</evidence>
<evidence type="ECO:0000313" key="2">
    <source>
        <dbReference type="Proteomes" id="UP000036938"/>
    </source>
</evidence>